<gene>
    <name evidence="1" type="ORF">BAZSYMA_ACONTIG01465_0</name>
</gene>
<dbReference type="Proteomes" id="UP000198988">
    <property type="component" value="Unassembled WGS sequence"/>
</dbReference>
<sequence length="36" mass="3794">MEGLMRVTALFKRLGNITSSKLLRKGLSESGAISGA</sequence>
<proteinExistence type="predicted"/>
<dbReference type="EMBL" id="CDSC02000409">
    <property type="protein sequence ID" value="SEH99096.1"/>
    <property type="molecule type" value="Genomic_DNA"/>
</dbReference>
<evidence type="ECO:0000313" key="2">
    <source>
        <dbReference type="Proteomes" id="UP000198988"/>
    </source>
</evidence>
<evidence type="ECO:0000313" key="1">
    <source>
        <dbReference type="EMBL" id="SEH99096.1"/>
    </source>
</evidence>
<organism evidence="1 2">
    <name type="scientific">Bathymodiolus azoricus thioautotrophic gill symbiont</name>
    <dbReference type="NCBI Taxonomy" id="235205"/>
    <lineage>
        <taxon>Bacteria</taxon>
        <taxon>Pseudomonadati</taxon>
        <taxon>Pseudomonadota</taxon>
        <taxon>Gammaproteobacteria</taxon>
        <taxon>sulfur-oxidizing symbionts</taxon>
    </lineage>
</organism>
<protein>
    <submittedName>
        <fullName evidence="1">Uncharacterized protein</fullName>
    </submittedName>
</protein>
<name>A0A1H6MN41_9GAMM</name>
<reference evidence="2" key="1">
    <citation type="submission" date="2016-06" db="EMBL/GenBank/DDBJ databases">
        <authorList>
            <person name="Petersen J."/>
            <person name="Sayavedra L."/>
        </authorList>
    </citation>
    <scope>NUCLEOTIDE SEQUENCE [LARGE SCALE GENOMIC DNA]</scope>
    <source>
        <strain evidence="2">BazSymA</strain>
    </source>
</reference>
<accession>A0A1H6MN41</accession>
<dbReference type="AlphaFoldDB" id="A0A1H6MN41"/>